<accession>A0AC35U680</accession>
<organism evidence="1 2">
    <name type="scientific">Rhabditophanes sp. KR3021</name>
    <dbReference type="NCBI Taxonomy" id="114890"/>
    <lineage>
        <taxon>Eukaryota</taxon>
        <taxon>Metazoa</taxon>
        <taxon>Ecdysozoa</taxon>
        <taxon>Nematoda</taxon>
        <taxon>Chromadorea</taxon>
        <taxon>Rhabditida</taxon>
        <taxon>Tylenchina</taxon>
        <taxon>Panagrolaimomorpha</taxon>
        <taxon>Strongyloidoidea</taxon>
        <taxon>Alloionematidae</taxon>
        <taxon>Rhabditophanes</taxon>
    </lineage>
</organism>
<reference evidence="2" key="1">
    <citation type="submission" date="2016-11" db="UniProtKB">
        <authorList>
            <consortium name="WormBaseParasite"/>
        </authorList>
    </citation>
    <scope>IDENTIFICATION</scope>
    <source>
        <strain evidence="2">KR3021</strain>
    </source>
</reference>
<dbReference type="Proteomes" id="UP000095286">
    <property type="component" value="Unplaced"/>
</dbReference>
<evidence type="ECO:0000313" key="1">
    <source>
        <dbReference type="Proteomes" id="UP000095286"/>
    </source>
</evidence>
<sequence>MKSFLNIISWLTILMVCCQEVSSIANNNGLEEHSIKEPNDNIDKIDKVNAALNVFLKDLIGLTAEISAYEQYLENYNYELNIIKERFNTLRKELTENNGILRQNKQSNEVSPYTNYHPRQKKSQDYFVQTRDKNSRMARSRCYFNPVTC</sequence>
<name>A0AC35U680_9BILA</name>
<protein>
    <submittedName>
        <fullName evidence="2">Secreted protein</fullName>
    </submittedName>
</protein>
<proteinExistence type="predicted"/>
<evidence type="ECO:0000313" key="2">
    <source>
        <dbReference type="WBParaSite" id="RSKR_0000778150.1"/>
    </source>
</evidence>
<dbReference type="WBParaSite" id="RSKR_0000778150.1">
    <property type="protein sequence ID" value="RSKR_0000778150.1"/>
    <property type="gene ID" value="RSKR_0000778150"/>
</dbReference>